<dbReference type="GO" id="GO:0005829">
    <property type="term" value="C:cytosol"/>
    <property type="evidence" value="ECO:0007669"/>
    <property type="project" value="TreeGrafter"/>
</dbReference>
<feature type="binding site" evidence="18">
    <location>
        <position position="57"/>
    </location>
    <ligand>
        <name>substrate</name>
    </ligand>
</feature>
<evidence type="ECO:0000256" key="6">
    <source>
        <dbReference type="ARBA" id="ARBA00022705"/>
    </source>
</evidence>
<dbReference type="Pfam" id="PF00929">
    <property type="entry name" value="RNase_T"/>
    <property type="match status" value="1"/>
</dbReference>
<dbReference type="AlphaFoldDB" id="A0A917C839"/>
<evidence type="ECO:0000313" key="23">
    <source>
        <dbReference type="Proteomes" id="UP000606044"/>
    </source>
</evidence>
<dbReference type="InterPro" id="IPR006309">
    <property type="entry name" value="DnaQ_proteo"/>
</dbReference>
<proteinExistence type="predicted"/>
<feature type="binding site" evidence="19">
    <location>
        <position position="155"/>
    </location>
    <ligand>
        <name>a divalent metal cation</name>
        <dbReference type="ChEBI" id="CHEBI:60240"/>
        <label>1</label>
        <note>catalytic</note>
    </ligand>
</feature>
<feature type="binding site" evidence="18">
    <location>
        <position position="155"/>
    </location>
    <ligand>
        <name>substrate</name>
    </ligand>
</feature>
<keyword evidence="11 19" id="KW-0460">Magnesium</keyword>
<comment type="catalytic activity">
    <reaction evidence="16 20">
        <text>DNA(n) + a 2'-deoxyribonucleoside 5'-triphosphate = DNA(n+1) + diphosphate</text>
        <dbReference type="Rhea" id="RHEA:22508"/>
        <dbReference type="Rhea" id="RHEA-COMP:17339"/>
        <dbReference type="Rhea" id="RHEA-COMP:17340"/>
        <dbReference type="ChEBI" id="CHEBI:33019"/>
        <dbReference type="ChEBI" id="CHEBI:61560"/>
        <dbReference type="ChEBI" id="CHEBI:173112"/>
        <dbReference type="EC" id="2.7.7.7"/>
    </reaction>
</comment>
<evidence type="ECO:0000313" key="22">
    <source>
        <dbReference type="EMBL" id="GGF75740.1"/>
    </source>
</evidence>
<keyword evidence="4 20" id="KW-0808">Transferase</keyword>
<comment type="caution">
    <text evidence="22">The sequence shown here is derived from an EMBL/GenBank/DDBJ whole genome shotgun (WGS) entry which is preliminary data.</text>
</comment>
<comment type="cofactor">
    <cofactor evidence="19">
        <name>Mg(2+)</name>
        <dbReference type="ChEBI" id="CHEBI:18420"/>
    </cofactor>
    <cofactor evidence="19">
        <name>Mn(2+)</name>
        <dbReference type="ChEBI" id="CHEBI:29035"/>
    </cofactor>
    <text evidence="19">Binds 2 divalent metal cations. Magnesium or manganese.</text>
</comment>
<dbReference type="FunFam" id="3.30.420.10:FF:000012">
    <property type="entry name" value="DNA polymerase III subunit epsilon"/>
    <property type="match status" value="1"/>
</dbReference>
<keyword evidence="9 20" id="KW-0378">Hydrolase</keyword>
<keyword evidence="6 20" id="KW-0235">DNA replication</keyword>
<dbReference type="NCBIfam" id="TIGR01406">
    <property type="entry name" value="dnaQ_proteo"/>
    <property type="match status" value="1"/>
</dbReference>
<evidence type="ECO:0000256" key="7">
    <source>
        <dbReference type="ARBA" id="ARBA00022722"/>
    </source>
</evidence>
<feature type="domain" description="Exonuclease" evidence="21">
    <location>
        <begin position="2"/>
        <end position="172"/>
    </location>
</feature>
<dbReference type="InterPro" id="IPR006054">
    <property type="entry name" value="DnaQ"/>
</dbReference>
<dbReference type="EC" id="2.7.7.7" evidence="2 20"/>
<evidence type="ECO:0000256" key="3">
    <source>
        <dbReference type="ARBA" id="ARBA00020352"/>
    </source>
</evidence>
<gene>
    <name evidence="20 22" type="primary">dnaQ</name>
    <name evidence="22" type="ORF">GCM10007301_39590</name>
</gene>
<evidence type="ECO:0000256" key="19">
    <source>
        <dbReference type="PIRSR" id="PIRSR606309-3"/>
    </source>
</evidence>
<dbReference type="InterPro" id="IPR012337">
    <property type="entry name" value="RNaseH-like_sf"/>
</dbReference>
<dbReference type="SMART" id="SM00479">
    <property type="entry name" value="EXOIII"/>
    <property type="match status" value="1"/>
</dbReference>
<name>A0A917C839_9HYPH</name>
<sequence>MREIVLDTETTGLEASKGDRVVEIGCVEMVNRILTGNTYHVYINPERNMPAEAFAVHGLSEEFLSDKPKFAEVADGFLDFIGEDTLVIHNAAFDIGFLNAELARMERTPIARDRVVDTVALARRKHPGASAKLDDLMKRYGIDASRRVKHGALLDSELLAEVYSELLGGRQAMLVGLADDEDGAPRLVVDVVAARQRPVPLPPRLTAEEIAVNREFVSGMGDKAIWNQYLVDEVRAAEAEAAGG</sequence>
<dbReference type="SUPFAM" id="SSF53098">
    <property type="entry name" value="Ribonuclease H-like"/>
    <property type="match status" value="1"/>
</dbReference>
<evidence type="ECO:0000256" key="18">
    <source>
        <dbReference type="PIRSR" id="PIRSR606309-2"/>
    </source>
</evidence>
<feature type="binding site" evidence="19">
    <location>
        <position position="7"/>
    </location>
    <ligand>
        <name>a divalent metal cation</name>
        <dbReference type="ChEBI" id="CHEBI:60240"/>
        <label>1</label>
        <note>catalytic</note>
    </ligand>
</feature>
<evidence type="ECO:0000256" key="12">
    <source>
        <dbReference type="ARBA" id="ARBA00022932"/>
    </source>
</evidence>
<dbReference type="PANTHER" id="PTHR30231">
    <property type="entry name" value="DNA POLYMERASE III SUBUNIT EPSILON"/>
    <property type="match status" value="1"/>
</dbReference>
<evidence type="ECO:0000256" key="10">
    <source>
        <dbReference type="ARBA" id="ARBA00022839"/>
    </source>
</evidence>
<keyword evidence="8 19" id="KW-0479">Metal-binding</keyword>
<evidence type="ECO:0000256" key="13">
    <source>
        <dbReference type="ARBA" id="ARBA00023211"/>
    </source>
</evidence>
<dbReference type="Gene3D" id="3.30.420.10">
    <property type="entry name" value="Ribonuclease H-like superfamily/Ribonuclease H"/>
    <property type="match status" value="1"/>
</dbReference>
<evidence type="ECO:0000256" key="11">
    <source>
        <dbReference type="ARBA" id="ARBA00022842"/>
    </source>
</evidence>
<reference evidence="22" key="2">
    <citation type="submission" date="2020-09" db="EMBL/GenBank/DDBJ databases">
        <authorList>
            <person name="Sun Q."/>
            <person name="Sedlacek I."/>
        </authorList>
    </citation>
    <scope>NUCLEOTIDE SEQUENCE</scope>
    <source>
        <strain evidence="22">CCM 7897</strain>
    </source>
</reference>
<evidence type="ECO:0000256" key="15">
    <source>
        <dbReference type="ARBA" id="ARBA00026073"/>
    </source>
</evidence>
<evidence type="ECO:0000256" key="16">
    <source>
        <dbReference type="ARBA" id="ARBA00049244"/>
    </source>
</evidence>
<evidence type="ECO:0000256" key="5">
    <source>
        <dbReference type="ARBA" id="ARBA00022695"/>
    </source>
</evidence>
<dbReference type="NCBIfam" id="TIGR00573">
    <property type="entry name" value="dnaq"/>
    <property type="match status" value="1"/>
</dbReference>
<keyword evidence="23" id="KW-1185">Reference proteome</keyword>
<keyword evidence="7 20" id="KW-0540">Nuclease</keyword>
<dbReference type="NCBIfam" id="NF004316">
    <property type="entry name" value="PRK05711.1"/>
    <property type="match status" value="1"/>
</dbReference>
<evidence type="ECO:0000256" key="9">
    <source>
        <dbReference type="ARBA" id="ARBA00022801"/>
    </source>
</evidence>
<feature type="binding site" evidence="18">
    <location>
        <position position="52"/>
    </location>
    <ligand>
        <name>substrate</name>
    </ligand>
</feature>
<keyword evidence="10 20" id="KW-0269">Exonuclease</keyword>
<dbReference type="CDD" id="cd06131">
    <property type="entry name" value="DNA_pol_III_epsilon_Ecoli_like"/>
    <property type="match status" value="1"/>
</dbReference>
<evidence type="ECO:0000256" key="14">
    <source>
        <dbReference type="ARBA" id="ARBA00025483"/>
    </source>
</evidence>
<comment type="cofactor">
    <cofactor evidence="1 20">
        <name>Mn(2+)</name>
        <dbReference type="ChEBI" id="CHEBI:29035"/>
    </cofactor>
</comment>
<dbReference type="InterPro" id="IPR013520">
    <property type="entry name" value="Ribonucl_H"/>
</dbReference>
<dbReference type="GO" id="GO:0003887">
    <property type="term" value="F:DNA-directed DNA polymerase activity"/>
    <property type="evidence" value="ECO:0007669"/>
    <property type="project" value="UniProtKB-KW"/>
</dbReference>
<dbReference type="Proteomes" id="UP000606044">
    <property type="component" value="Unassembled WGS sequence"/>
</dbReference>
<evidence type="ECO:0000256" key="17">
    <source>
        <dbReference type="PIRSR" id="PIRSR606309-1"/>
    </source>
</evidence>
<dbReference type="EMBL" id="BMCT01000006">
    <property type="protein sequence ID" value="GGF75740.1"/>
    <property type="molecule type" value="Genomic_DNA"/>
</dbReference>
<feature type="binding site" evidence="18">
    <location>
        <position position="7"/>
    </location>
    <ligand>
        <name>substrate</name>
    </ligand>
</feature>
<dbReference type="GO" id="GO:0045004">
    <property type="term" value="P:DNA replication proofreading"/>
    <property type="evidence" value="ECO:0007669"/>
    <property type="project" value="TreeGrafter"/>
</dbReference>
<organism evidence="22 23">
    <name type="scientific">Azorhizobium oxalatiphilum</name>
    <dbReference type="NCBI Taxonomy" id="980631"/>
    <lineage>
        <taxon>Bacteria</taxon>
        <taxon>Pseudomonadati</taxon>
        <taxon>Pseudomonadota</taxon>
        <taxon>Alphaproteobacteria</taxon>
        <taxon>Hyphomicrobiales</taxon>
        <taxon>Xanthobacteraceae</taxon>
        <taxon>Azorhizobium</taxon>
    </lineage>
</organism>
<reference evidence="22" key="1">
    <citation type="journal article" date="2014" name="Int. J. Syst. Evol. Microbiol.">
        <title>Complete genome sequence of Corynebacterium casei LMG S-19264T (=DSM 44701T), isolated from a smear-ripened cheese.</title>
        <authorList>
            <consortium name="US DOE Joint Genome Institute (JGI-PGF)"/>
            <person name="Walter F."/>
            <person name="Albersmeier A."/>
            <person name="Kalinowski J."/>
            <person name="Ruckert C."/>
        </authorList>
    </citation>
    <scope>NUCLEOTIDE SEQUENCE</scope>
    <source>
        <strain evidence="22">CCM 7897</strain>
    </source>
</reference>
<comment type="subunit">
    <text evidence="15 20">DNA polymerase III contains a core (composed of alpha, epsilon and theta chains) that associates with a tau subunit. This core dimerizes to form the POLIII' complex. PolIII' associates with the gamma complex (composed of gamma, delta, delta', psi and chi chains) and with the beta chain to form the complete DNA polymerase III complex.</text>
</comment>
<evidence type="ECO:0000256" key="4">
    <source>
        <dbReference type="ARBA" id="ARBA00022679"/>
    </source>
</evidence>
<evidence type="ECO:0000256" key="8">
    <source>
        <dbReference type="ARBA" id="ARBA00022723"/>
    </source>
</evidence>
<dbReference type="GO" id="GO:0003677">
    <property type="term" value="F:DNA binding"/>
    <property type="evidence" value="ECO:0007669"/>
    <property type="project" value="InterPro"/>
</dbReference>
<feature type="active site" description="Proton acceptor" evidence="17">
    <location>
        <position position="150"/>
    </location>
</feature>
<feature type="binding site" evidence="19">
    <location>
        <position position="9"/>
    </location>
    <ligand>
        <name>a divalent metal cation</name>
        <dbReference type="ChEBI" id="CHEBI:60240"/>
        <label>1</label>
        <note>catalytic</note>
    </ligand>
</feature>
<dbReference type="PANTHER" id="PTHR30231:SF41">
    <property type="entry name" value="DNA POLYMERASE III SUBUNIT EPSILON"/>
    <property type="match status" value="1"/>
</dbReference>
<dbReference type="RefSeq" id="WP_188581796.1">
    <property type="nucleotide sequence ID" value="NZ_BMCT01000006.1"/>
</dbReference>
<evidence type="ECO:0000256" key="20">
    <source>
        <dbReference type="RuleBase" id="RU364087"/>
    </source>
</evidence>
<evidence type="ECO:0000256" key="1">
    <source>
        <dbReference type="ARBA" id="ARBA00001936"/>
    </source>
</evidence>
<evidence type="ECO:0000259" key="21">
    <source>
        <dbReference type="SMART" id="SM00479"/>
    </source>
</evidence>
<protein>
    <recommendedName>
        <fullName evidence="3 20">DNA polymerase III subunit epsilon</fullName>
        <ecNumber evidence="2 20">2.7.7.7</ecNumber>
    </recommendedName>
</protein>
<dbReference type="InterPro" id="IPR036397">
    <property type="entry name" value="RNaseH_sf"/>
</dbReference>
<accession>A0A917C839</accession>
<keyword evidence="13 19" id="KW-0464">Manganese</keyword>
<dbReference type="GO" id="GO:0046872">
    <property type="term" value="F:metal ion binding"/>
    <property type="evidence" value="ECO:0007669"/>
    <property type="project" value="UniProtKB-KW"/>
</dbReference>
<comment type="function">
    <text evidence="14 20">DNA polymerase III is a complex, multichain enzyme responsible for most of the replicative synthesis in bacteria. The epsilon subunit contain the editing function and is a proofreading 3'-5' exonuclease.</text>
</comment>
<evidence type="ECO:0000256" key="2">
    <source>
        <dbReference type="ARBA" id="ARBA00012417"/>
    </source>
</evidence>
<keyword evidence="12 20" id="KW-0239">DNA-directed DNA polymerase</keyword>
<dbReference type="GO" id="GO:0008408">
    <property type="term" value="F:3'-5' exonuclease activity"/>
    <property type="evidence" value="ECO:0007669"/>
    <property type="project" value="TreeGrafter"/>
</dbReference>
<keyword evidence="5 20" id="KW-0548">Nucleotidyltransferase</keyword>
<feature type="binding site" evidence="18">
    <location>
        <position position="9"/>
    </location>
    <ligand>
        <name>substrate</name>
    </ligand>
</feature>